<dbReference type="CDD" id="cd00515">
    <property type="entry name" value="HAM1"/>
    <property type="match status" value="1"/>
</dbReference>
<evidence type="ECO:0000256" key="5">
    <source>
        <dbReference type="ARBA" id="ARBA00022842"/>
    </source>
</evidence>
<comment type="function">
    <text evidence="7">Pyrophosphatase that catalyzes the hydrolysis of nucleoside triphosphates to their monophosphate derivatives, with a high preference for the non-canonical purine nucleotides XTP (xanthosine triphosphate), dITP (deoxyinosine triphosphate) and ITP. Seems to function as a house-cleaning enzyme that removes non-canonical purine nucleotides from the nucleotide pool, thus preventing their incorporation into DNA/RNA and avoiding chromosomal lesions.</text>
</comment>
<evidence type="ECO:0000256" key="7">
    <source>
        <dbReference type="HAMAP-Rule" id="MF_01405"/>
    </source>
</evidence>
<dbReference type="InterPro" id="IPR002637">
    <property type="entry name" value="RdgB/HAM1"/>
</dbReference>
<evidence type="ECO:0000256" key="2">
    <source>
        <dbReference type="ARBA" id="ARBA00022723"/>
    </source>
</evidence>
<comment type="similarity">
    <text evidence="1 7 8">Belongs to the HAM1 NTPase family.</text>
</comment>
<comment type="catalytic activity">
    <reaction evidence="7">
        <text>ITP + H2O = IMP + diphosphate + H(+)</text>
        <dbReference type="Rhea" id="RHEA:29399"/>
        <dbReference type="ChEBI" id="CHEBI:15377"/>
        <dbReference type="ChEBI" id="CHEBI:15378"/>
        <dbReference type="ChEBI" id="CHEBI:33019"/>
        <dbReference type="ChEBI" id="CHEBI:58053"/>
        <dbReference type="ChEBI" id="CHEBI:61402"/>
        <dbReference type="EC" id="3.6.1.66"/>
    </reaction>
</comment>
<dbReference type="InterPro" id="IPR029001">
    <property type="entry name" value="ITPase-like_fam"/>
</dbReference>
<dbReference type="Pfam" id="PF01725">
    <property type="entry name" value="Ham1p_like"/>
    <property type="match status" value="1"/>
</dbReference>
<feature type="binding site" evidence="7">
    <location>
        <begin position="171"/>
        <end position="174"/>
    </location>
    <ligand>
        <name>substrate</name>
    </ligand>
</feature>
<comment type="caution">
    <text evidence="7">Lacks conserved residue(s) required for the propagation of feature annotation.</text>
</comment>
<keyword evidence="10" id="KW-1185">Reference proteome</keyword>
<feature type="binding site" evidence="7">
    <location>
        <begin position="199"/>
        <end position="200"/>
    </location>
    <ligand>
        <name>substrate</name>
    </ligand>
</feature>
<feature type="binding site" evidence="7">
    <location>
        <position position="194"/>
    </location>
    <ligand>
        <name>substrate</name>
    </ligand>
</feature>
<dbReference type="RefSeq" id="WP_379191357.1">
    <property type="nucleotide sequence ID" value="NZ_JBHSOW010000104.1"/>
</dbReference>
<evidence type="ECO:0000256" key="1">
    <source>
        <dbReference type="ARBA" id="ARBA00008023"/>
    </source>
</evidence>
<evidence type="ECO:0000313" key="10">
    <source>
        <dbReference type="Proteomes" id="UP001596047"/>
    </source>
</evidence>
<gene>
    <name evidence="9" type="primary">rdgB</name>
    <name evidence="9" type="ORF">ACFPYJ_27045</name>
</gene>
<dbReference type="Gene3D" id="3.90.950.10">
    <property type="match status" value="1"/>
</dbReference>
<evidence type="ECO:0000256" key="4">
    <source>
        <dbReference type="ARBA" id="ARBA00022801"/>
    </source>
</evidence>
<evidence type="ECO:0000256" key="6">
    <source>
        <dbReference type="ARBA" id="ARBA00023080"/>
    </source>
</evidence>
<evidence type="ECO:0000256" key="8">
    <source>
        <dbReference type="RuleBase" id="RU003781"/>
    </source>
</evidence>
<keyword evidence="4 7" id="KW-0378">Hydrolase</keyword>
<dbReference type="EC" id="3.6.1.66" evidence="7"/>
<feature type="binding site" evidence="7">
    <location>
        <position position="74"/>
    </location>
    <ligand>
        <name>substrate</name>
    </ligand>
</feature>
<protein>
    <recommendedName>
        <fullName evidence="7">dITP/XTP pyrophosphatase</fullName>
        <ecNumber evidence="7">3.6.1.66</ecNumber>
    </recommendedName>
    <alternativeName>
        <fullName evidence="7">Non-canonical purine NTP pyrophosphatase</fullName>
    </alternativeName>
    <alternativeName>
        <fullName evidence="7">Non-standard purine NTP pyrophosphatase</fullName>
    </alternativeName>
    <alternativeName>
        <fullName evidence="7">Nucleoside-triphosphate diphosphatase</fullName>
    </alternativeName>
    <alternativeName>
        <fullName evidence="7">Nucleoside-triphosphate pyrophosphatase</fullName>
        <shortName evidence="7">NTPase</shortName>
    </alternativeName>
</protein>
<comment type="caution">
    <text evidence="9">The sequence shown here is derived from an EMBL/GenBank/DDBJ whole genome shotgun (WGS) entry which is preliminary data.</text>
</comment>
<comment type="cofactor">
    <cofactor evidence="7">
        <name>Mg(2+)</name>
        <dbReference type="ChEBI" id="CHEBI:18420"/>
    </cofactor>
    <text evidence="7">Binds 1 Mg(2+) ion per subunit.</text>
</comment>
<evidence type="ECO:0000313" key="9">
    <source>
        <dbReference type="EMBL" id="MFC5652710.1"/>
    </source>
</evidence>
<dbReference type="HAMAP" id="MF_01405">
    <property type="entry name" value="Non_canon_purine_NTPase"/>
    <property type="match status" value="1"/>
</dbReference>
<keyword evidence="2 7" id="KW-0479">Metal-binding</keyword>
<organism evidence="9 10">
    <name type="scientific">Paenibacillus solisilvae</name>
    <dbReference type="NCBI Taxonomy" id="2486751"/>
    <lineage>
        <taxon>Bacteria</taxon>
        <taxon>Bacillati</taxon>
        <taxon>Bacillota</taxon>
        <taxon>Bacilli</taxon>
        <taxon>Bacillales</taxon>
        <taxon>Paenibacillaceae</taxon>
        <taxon>Paenibacillus</taxon>
    </lineage>
</organism>
<accession>A0ABW0W3H2</accession>
<dbReference type="PANTHER" id="PTHR11067">
    <property type="entry name" value="INOSINE TRIPHOSPHATE PYROPHOSPHATASE/HAM1 PROTEIN"/>
    <property type="match status" value="1"/>
</dbReference>
<dbReference type="PANTHER" id="PTHR11067:SF9">
    <property type="entry name" value="INOSINE TRIPHOSPHATE PYROPHOSPHATASE"/>
    <property type="match status" value="1"/>
</dbReference>
<dbReference type="NCBIfam" id="TIGR00042">
    <property type="entry name" value="RdgB/HAM1 family non-canonical purine NTP pyrophosphatase"/>
    <property type="match status" value="1"/>
</dbReference>
<keyword evidence="5 7" id="KW-0460">Magnesium</keyword>
<reference evidence="10" key="1">
    <citation type="journal article" date="2019" name="Int. J. Syst. Evol. Microbiol.">
        <title>The Global Catalogue of Microorganisms (GCM) 10K type strain sequencing project: providing services to taxonomists for standard genome sequencing and annotation.</title>
        <authorList>
            <consortium name="The Broad Institute Genomics Platform"/>
            <consortium name="The Broad Institute Genome Sequencing Center for Infectious Disease"/>
            <person name="Wu L."/>
            <person name="Ma J."/>
        </authorList>
    </citation>
    <scope>NUCLEOTIDE SEQUENCE [LARGE SCALE GENOMIC DNA]</scope>
    <source>
        <strain evidence="10">CGMCC 1.3240</strain>
    </source>
</reference>
<feature type="active site" description="Proton acceptor" evidence="7">
    <location>
        <position position="73"/>
    </location>
</feature>
<evidence type="ECO:0000256" key="3">
    <source>
        <dbReference type="ARBA" id="ARBA00022741"/>
    </source>
</evidence>
<name>A0ABW0W3H2_9BACL</name>
<comment type="catalytic activity">
    <reaction evidence="7">
        <text>dITP + H2O = dIMP + diphosphate + H(+)</text>
        <dbReference type="Rhea" id="RHEA:28342"/>
        <dbReference type="ChEBI" id="CHEBI:15377"/>
        <dbReference type="ChEBI" id="CHEBI:15378"/>
        <dbReference type="ChEBI" id="CHEBI:33019"/>
        <dbReference type="ChEBI" id="CHEBI:61194"/>
        <dbReference type="ChEBI" id="CHEBI:61382"/>
        <dbReference type="EC" id="3.6.1.66"/>
    </reaction>
</comment>
<keyword evidence="6 7" id="KW-0546">Nucleotide metabolism</keyword>
<dbReference type="SUPFAM" id="SSF52972">
    <property type="entry name" value="ITPase-like"/>
    <property type="match status" value="1"/>
</dbReference>
<sequence>MKQGDTVVVATKNAGKVKEFAHAFGKLGMHVVSMFDYPKLPDVVEDGTTFSHNARKKAKEVAVALGLPVLADDSGLEVGLLGGEPGVYSARYAGPGATDALNNAKLLSELSILTANEGSALGQLEDGTKLLSPARFVCALALFIPSTGEFVESEGYVEGQIADQPHGGGGFGYDPLFWLPSHGRAMAELTVEEKQKISHRGAALAKLLQKLEEV</sequence>
<keyword evidence="3 7" id="KW-0547">Nucleotide-binding</keyword>
<proteinExistence type="inferred from homology"/>
<feature type="binding site" evidence="7">
    <location>
        <begin position="11"/>
        <end position="16"/>
    </location>
    <ligand>
        <name>substrate</name>
    </ligand>
</feature>
<dbReference type="GO" id="GO:0036220">
    <property type="term" value="F:ITP diphosphatase activity"/>
    <property type="evidence" value="ECO:0007669"/>
    <property type="project" value="UniProtKB-EC"/>
</dbReference>
<dbReference type="InterPro" id="IPR020922">
    <property type="entry name" value="dITP/XTP_pyrophosphatase"/>
</dbReference>
<comment type="catalytic activity">
    <reaction evidence="7">
        <text>XTP + H2O = XMP + diphosphate + H(+)</text>
        <dbReference type="Rhea" id="RHEA:28610"/>
        <dbReference type="ChEBI" id="CHEBI:15377"/>
        <dbReference type="ChEBI" id="CHEBI:15378"/>
        <dbReference type="ChEBI" id="CHEBI:33019"/>
        <dbReference type="ChEBI" id="CHEBI:57464"/>
        <dbReference type="ChEBI" id="CHEBI:61314"/>
        <dbReference type="EC" id="3.6.1.66"/>
    </reaction>
</comment>
<dbReference type="EMBL" id="JBHSOW010000104">
    <property type="protein sequence ID" value="MFC5652710.1"/>
    <property type="molecule type" value="Genomic_DNA"/>
</dbReference>
<dbReference type="Proteomes" id="UP001596047">
    <property type="component" value="Unassembled WGS sequence"/>
</dbReference>
<feature type="binding site" evidence="7">
    <location>
        <position position="73"/>
    </location>
    <ligand>
        <name>Mg(2+)</name>
        <dbReference type="ChEBI" id="CHEBI:18420"/>
    </ligand>
</feature>
<comment type="subunit">
    <text evidence="7">Homodimer.</text>
</comment>